<organism evidence="2 3">
    <name type="scientific">Deminuibacter soli</name>
    <dbReference type="NCBI Taxonomy" id="2291815"/>
    <lineage>
        <taxon>Bacteria</taxon>
        <taxon>Pseudomonadati</taxon>
        <taxon>Bacteroidota</taxon>
        <taxon>Chitinophagia</taxon>
        <taxon>Chitinophagales</taxon>
        <taxon>Chitinophagaceae</taxon>
        <taxon>Deminuibacter</taxon>
    </lineage>
</organism>
<dbReference type="EMBL" id="QTJU01000008">
    <property type="protein sequence ID" value="RFM26697.1"/>
    <property type="molecule type" value="Genomic_DNA"/>
</dbReference>
<evidence type="ECO:0000313" key="3">
    <source>
        <dbReference type="Proteomes" id="UP000261284"/>
    </source>
</evidence>
<dbReference type="InterPro" id="IPR026455">
    <property type="entry name" value="GRASP_w_spasm"/>
</dbReference>
<accession>A0A3E1NFP6</accession>
<dbReference type="PANTHER" id="PTHR21621:SF0">
    <property type="entry name" value="BETA-CITRYLGLUTAMATE SYNTHASE B-RELATED"/>
    <property type="match status" value="1"/>
</dbReference>
<protein>
    <submittedName>
        <fullName evidence="2">Grasp-with-spasm system ATP-grasp peptide maturase</fullName>
    </submittedName>
</protein>
<evidence type="ECO:0000313" key="2">
    <source>
        <dbReference type="EMBL" id="RFM26697.1"/>
    </source>
</evidence>
<sequence length="378" mass="44054">MYRLLFWHKTILKLPQMIIHEAISVPYLCVSSTKNIFFNPEQQQCPENAQSMILLLSRQDDGSTALVIEWLIALRKKYIRVNSDTNRMKFVSFDIDKEELIIEQNGVRVNLAEVNSTWYRRRGFSMENISIEDTTLSKAVFRNNSHYHKTHMQSELKVMIEFIHAFVEGRSTKQIGNHSSVEVNKLKVLEAAKRCGLKIPQSFIVTTKADLVNIINTYNDVITKAISGQGVYFFTQTHHYYSYTEKIGLEQAAELPDTFFPSLFQTQIKKKYELRIFYLRGECYTMAIFSQGDKKTEVDFRKYNTKKPNRFVPYKLPAGIEQKLTKLMNELNLDTGSIDIIVDRNNEYYFLEVNPIGQFSMTSVPCNYYLEKKIAELL</sequence>
<proteinExistence type="predicted"/>
<name>A0A3E1NFP6_9BACT</name>
<comment type="caution">
    <text evidence="2">The sequence shown here is derived from an EMBL/GenBank/DDBJ whole genome shotgun (WGS) entry which is preliminary data.</text>
</comment>
<dbReference type="InterPro" id="IPR013651">
    <property type="entry name" value="ATP-grasp_RimK-type"/>
</dbReference>
<dbReference type="SUPFAM" id="SSF56059">
    <property type="entry name" value="Glutathione synthetase ATP-binding domain-like"/>
    <property type="match status" value="1"/>
</dbReference>
<reference evidence="2 3" key="1">
    <citation type="submission" date="2018-08" db="EMBL/GenBank/DDBJ databases">
        <title>Chitinophagaceae sp. K23C18032701, a novel bacterium isolated from forest soil.</title>
        <authorList>
            <person name="Wang C."/>
        </authorList>
    </citation>
    <scope>NUCLEOTIDE SEQUENCE [LARGE SCALE GENOMIC DNA]</scope>
    <source>
        <strain evidence="2 3">K23C18032701</strain>
    </source>
</reference>
<dbReference type="Proteomes" id="UP000261284">
    <property type="component" value="Unassembled WGS sequence"/>
</dbReference>
<dbReference type="PANTHER" id="PTHR21621">
    <property type="entry name" value="RIBOSOMAL PROTEIN S6 MODIFICATION PROTEIN"/>
    <property type="match status" value="1"/>
</dbReference>
<dbReference type="Pfam" id="PF08443">
    <property type="entry name" value="RimK"/>
    <property type="match status" value="1"/>
</dbReference>
<keyword evidence="3" id="KW-1185">Reference proteome</keyword>
<dbReference type="GO" id="GO:0018169">
    <property type="term" value="F:ribosomal S6-glutamic acid ligase activity"/>
    <property type="evidence" value="ECO:0007669"/>
    <property type="project" value="TreeGrafter"/>
</dbReference>
<dbReference type="AlphaFoldDB" id="A0A3E1NFP6"/>
<feature type="domain" description="ATP-grasp fold RimK-type" evidence="1">
    <location>
        <begin position="184"/>
        <end position="376"/>
    </location>
</feature>
<gene>
    <name evidence="2" type="primary">gwsG</name>
    <name evidence="2" type="ORF">DXN05_19205</name>
</gene>
<dbReference type="GO" id="GO:0009432">
    <property type="term" value="P:SOS response"/>
    <property type="evidence" value="ECO:0007669"/>
    <property type="project" value="TreeGrafter"/>
</dbReference>
<dbReference type="Gene3D" id="3.30.470.20">
    <property type="entry name" value="ATP-grasp fold, B domain"/>
    <property type="match status" value="1"/>
</dbReference>
<dbReference type="GO" id="GO:0005737">
    <property type="term" value="C:cytoplasm"/>
    <property type="evidence" value="ECO:0007669"/>
    <property type="project" value="TreeGrafter"/>
</dbReference>
<evidence type="ECO:0000259" key="1">
    <source>
        <dbReference type="Pfam" id="PF08443"/>
    </source>
</evidence>
<dbReference type="NCBIfam" id="TIGR04192">
    <property type="entry name" value="GRASP_w_spasm"/>
    <property type="match status" value="1"/>
</dbReference>